<keyword evidence="2" id="KW-1185">Reference proteome</keyword>
<dbReference type="AlphaFoldDB" id="A0A392MG57"/>
<dbReference type="Proteomes" id="UP000265520">
    <property type="component" value="Unassembled WGS sequence"/>
</dbReference>
<organism evidence="1 2">
    <name type="scientific">Trifolium medium</name>
    <dbReference type="NCBI Taxonomy" id="97028"/>
    <lineage>
        <taxon>Eukaryota</taxon>
        <taxon>Viridiplantae</taxon>
        <taxon>Streptophyta</taxon>
        <taxon>Embryophyta</taxon>
        <taxon>Tracheophyta</taxon>
        <taxon>Spermatophyta</taxon>
        <taxon>Magnoliopsida</taxon>
        <taxon>eudicotyledons</taxon>
        <taxon>Gunneridae</taxon>
        <taxon>Pentapetalae</taxon>
        <taxon>rosids</taxon>
        <taxon>fabids</taxon>
        <taxon>Fabales</taxon>
        <taxon>Fabaceae</taxon>
        <taxon>Papilionoideae</taxon>
        <taxon>50 kb inversion clade</taxon>
        <taxon>NPAAA clade</taxon>
        <taxon>Hologalegina</taxon>
        <taxon>IRL clade</taxon>
        <taxon>Trifolieae</taxon>
        <taxon>Trifolium</taxon>
    </lineage>
</organism>
<gene>
    <name evidence="1" type="ORF">A2U01_0006919</name>
</gene>
<accession>A0A392MG57</accession>
<comment type="caution">
    <text evidence="1">The sequence shown here is derived from an EMBL/GenBank/DDBJ whole genome shotgun (WGS) entry which is preliminary data.</text>
</comment>
<evidence type="ECO:0000313" key="2">
    <source>
        <dbReference type="Proteomes" id="UP000265520"/>
    </source>
</evidence>
<evidence type="ECO:0000313" key="1">
    <source>
        <dbReference type="EMBL" id="MCH86065.1"/>
    </source>
</evidence>
<proteinExistence type="predicted"/>
<reference evidence="1 2" key="1">
    <citation type="journal article" date="2018" name="Front. Plant Sci.">
        <title>Red Clover (Trifolium pratense) and Zigzag Clover (T. medium) - A Picture of Genomic Similarities and Differences.</title>
        <authorList>
            <person name="Dluhosova J."/>
            <person name="Istvanek J."/>
            <person name="Nedelnik J."/>
            <person name="Repkova J."/>
        </authorList>
    </citation>
    <scope>NUCLEOTIDE SEQUENCE [LARGE SCALE GENOMIC DNA]</scope>
    <source>
        <strain evidence="2">cv. 10/8</strain>
        <tissue evidence="1">Leaf</tissue>
    </source>
</reference>
<protein>
    <submittedName>
        <fullName evidence="1">Uncharacterized protein</fullName>
    </submittedName>
</protein>
<dbReference type="EMBL" id="LXQA010009668">
    <property type="protein sequence ID" value="MCH86065.1"/>
    <property type="molecule type" value="Genomic_DNA"/>
</dbReference>
<sequence>MLYSGNATAVRHEVIGNAPEIFPDPTTLVGLNQIEVSLPNISPLHLRHLNIPSPNRHEMMKEPMRRDVE</sequence>
<name>A0A392MG57_9FABA</name>